<reference evidence="1 2" key="1">
    <citation type="submission" date="2014-12" db="EMBL/GenBank/DDBJ databases">
        <title>Draft genome sequences of 10 type strains of Lactococcus.</title>
        <authorList>
            <person name="Sun Z."/>
            <person name="Zhong Z."/>
            <person name="Liu W."/>
            <person name="Zhang W."/>
            <person name="Zhang H."/>
        </authorList>
    </citation>
    <scope>NUCLEOTIDE SEQUENCE [LARGE SCALE GENOMIC DNA]</scope>
    <source>
        <strain evidence="1 2">JCM 16395</strain>
    </source>
</reference>
<dbReference type="EMBL" id="JXJU01000005">
    <property type="protein sequence ID" value="PCS00230.1"/>
    <property type="molecule type" value="Genomic_DNA"/>
</dbReference>
<organism evidence="1 2">
    <name type="scientific">Lactococcus fujiensis JCM 16395</name>
    <dbReference type="NCBI Taxonomy" id="1291764"/>
    <lineage>
        <taxon>Bacteria</taxon>
        <taxon>Bacillati</taxon>
        <taxon>Bacillota</taxon>
        <taxon>Bacilli</taxon>
        <taxon>Lactobacillales</taxon>
        <taxon>Streptococcaceae</taxon>
        <taxon>Lactococcus</taxon>
    </lineage>
</organism>
<gene>
    <name evidence="1" type="ORF">RT41_GL001541</name>
</gene>
<protein>
    <submittedName>
        <fullName evidence="1">Uncharacterized protein</fullName>
    </submittedName>
</protein>
<name>A0A2A5RLT1_9LACT</name>
<evidence type="ECO:0000313" key="2">
    <source>
        <dbReference type="Proteomes" id="UP000218181"/>
    </source>
</evidence>
<proteinExistence type="predicted"/>
<keyword evidence="2" id="KW-1185">Reference proteome</keyword>
<dbReference type="AlphaFoldDB" id="A0A2A5RLT1"/>
<dbReference type="RefSeq" id="WP_290123292.1">
    <property type="nucleotide sequence ID" value="NZ_BBAL01000009.1"/>
</dbReference>
<sequence>MIKEDSPENMFENKAEKNDYLVNRNQNINDQDRQSIGLAYHII</sequence>
<dbReference type="Proteomes" id="UP000218181">
    <property type="component" value="Unassembled WGS sequence"/>
</dbReference>
<comment type="caution">
    <text evidence="1">The sequence shown here is derived from an EMBL/GenBank/DDBJ whole genome shotgun (WGS) entry which is preliminary data.</text>
</comment>
<evidence type="ECO:0000313" key="1">
    <source>
        <dbReference type="EMBL" id="PCS00230.1"/>
    </source>
</evidence>
<accession>A0A2A5RLT1</accession>